<dbReference type="VEuPathDB" id="FungiDB:RhiirFUN_022779"/>
<proteinExistence type="predicted"/>
<dbReference type="AlphaFoldDB" id="U9V230"/>
<evidence type="ECO:0000259" key="1">
    <source>
        <dbReference type="Pfam" id="PF03184"/>
    </source>
</evidence>
<name>U9V230_RHIID</name>
<organism evidence="2">
    <name type="scientific">Rhizophagus irregularis (strain DAOM 181602 / DAOM 197198 / MUCL 43194)</name>
    <name type="common">Arbuscular mycorrhizal fungus</name>
    <name type="synonym">Glomus intraradices</name>
    <dbReference type="NCBI Taxonomy" id="747089"/>
    <lineage>
        <taxon>Eukaryota</taxon>
        <taxon>Fungi</taxon>
        <taxon>Fungi incertae sedis</taxon>
        <taxon>Mucoromycota</taxon>
        <taxon>Glomeromycotina</taxon>
        <taxon>Glomeromycetes</taxon>
        <taxon>Glomerales</taxon>
        <taxon>Glomeraceae</taxon>
        <taxon>Rhizophagus</taxon>
    </lineage>
</organism>
<feature type="domain" description="DDE-1" evidence="1">
    <location>
        <begin position="56"/>
        <end position="194"/>
    </location>
</feature>
<dbReference type="InterPro" id="IPR004875">
    <property type="entry name" value="DDE_SF_endonuclease_dom"/>
</dbReference>
<reference evidence="2" key="1">
    <citation type="submission" date="2013-07" db="EMBL/GenBank/DDBJ databases">
        <title>The genome of an arbuscular mycorrhizal fungus provides insights into the evolution of the oldest plant symbiosis.</title>
        <authorList>
            <consortium name="DOE Joint Genome Institute"/>
            <person name="Tisserant E."/>
            <person name="Malbreil M."/>
            <person name="Kuo A."/>
            <person name="Kohler A."/>
            <person name="Symeonidi A."/>
            <person name="Balestrini R."/>
            <person name="Charron P."/>
            <person name="Duensing N."/>
            <person name="Frei-dit-Frey N."/>
            <person name="Gianinazzi-Pearson V."/>
            <person name="Gilbert B."/>
            <person name="Handa Y."/>
            <person name="Hijri M."/>
            <person name="Kaul R."/>
            <person name="Kawaguchi M."/>
            <person name="Krajinski F."/>
            <person name="Lammers P."/>
            <person name="Lapierre D."/>
            <person name="Masclaux F.G."/>
            <person name="Murat C."/>
            <person name="Morin E."/>
            <person name="Ndikumana S."/>
            <person name="Pagni M."/>
            <person name="Petitpierre D."/>
            <person name="Requena N."/>
            <person name="Rosikiewicz P."/>
            <person name="Riley R."/>
            <person name="Saito K."/>
            <person name="San Clemente H."/>
            <person name="Shapiro H."/>
            <person name="van Tuinen D."/>
            <person name="Becard G."/>
            <person name="Bonfante P."/>
            <person name="Paszkowski U."/>
            <person name="Shachar-Hill Y."/>
            <person name="Young J.P."/>
            <person name="Sanders I.R."/>
            <person name="Henrissat B."/>
            <person name="Rensing S.A."/>
            <person name="Grigoriev I.V."/>
            <person name="Corradi N."/>
            <person name="Roux C."/>
            <person name="Martin F."/>
        </authorList>
    </citation>
    <scope>NUCLEOTIDE SEQUENCE</scope>
    <source>
        <strain evidence="2">DAOM 197198</strain>
    </source>
</reference>
<accession>U9V230</accession>
<dbReference type="Pfam" id="PF03184">
    <property type="entry name" value="DDE_1"/>
    <property type="match status" value="1"/>
</dbReference>
<evidence type="ECO:0000313" key="2">
    <source>
        <dbReference type="EMBL" id="ESA21951.1"/>
    </source>
</evidence>
<dbReference type="HOGENOM" id="CLU_018294_0_4_1"/>
<dbReference type="Gene3D" id="3.30.420.10">
    <property type="entry name" value="Ribonuclease H-like superfamily/Ribonuclease H"/>
    <property type="match status" value="1"/>
</dbReference>
<gene>
    <name evidence="2" type="ORF">GLOINDRAFT_1826</name>
</gene>
<dbReference type="GO" id="GO:0003677">
    <property type="term" value="F:DNA binding"/>
    <property type="evidence" value="ECO:0007669"/>
    <property type="project" value="TreeGrafter"/>
</dbReference>
<dbReference type="VEuPathDB" id="FungiDB:RhiirFUN_023014"/>
<dbReference type="eggNOG" id="KOG3105">
    <property type="taxonomic scope" value="Eukaryota"/>
</dbReference>
<dbReference type="PANTHER" id="PTHR19303:SF73">
    <property type="entry name" value="PROTEIN PDC2"/>
    <property type="match status" value="1"/>
</dbReference>
<dbReference type="GO" id="GO:0005634">
    <property type="term" value="C:nucleus"/>
    <property type="evidence" value="ECO:0007669"/>
    <property type="project" value="TreeGrafter"/>
</dbReference>
<dbReference type="InterPro" id="IPR036397">
    <property type="entry name" value="RNaseH_sf"/>
</dbReference>
<dbReference type="InterPro" id="IPR050863">
    <property type="entry name" value="CenT-Element_Derived"/>
</dbReference>
<sequence length="341" mass="39324">YDLNDVFNCDETGLYWDLEPSKTLAQGPLSGKKKSKKRVTLLLTCNATESTSIEWEKKELPVNYYWNSTAWMQVSIWNDYLKKLDRQIRLQNRNILLLVDNAPVHIINEDVNLTNVVVHFLPPNTTSHLQPCDAGIINSFKAQYRKLLVRNRIEAYEISQELNKEPTPINIHDSIDFSVNAWNSVSQQTINNCWKHTGILPINEMDEIDEIEDQALHDEMELQDLINELPFDNLMDADEFLHIDDCLKSNEGLTDDEIVSMIKSNNNNEPEMDPDEEPPVVIPETKALGYLDDLVLFFKHSSDVCINPNELSVLQKLRHQVLKLHVNNSKQTTLDNFVQIL</sequence>
<feature type="non-terminal residue" evidence="2">
    <location>
        <position position="1"/>
    </location>
</feature>
<dbReference type="PANTHER" id="PTHR19303">
    <property type="entry name" value="TRANSPOSON"/>
    <property type="match status" value="1"/>
</dbReference>
<dbReference type="EMBL" id="KI276014">
    <property type="protein sequence ID" value="ESA21951.1"/>
    <property type="molecule type" value="Genomic_DNA"/>
</dbReference>
<protein>
    <recommendedName>
        <fullName evidence="1">DDE-1 domain-containing protein</fullName>
    </recommendedName>
</protein>